<feature type="region of interest" description="Disordered" evidence="2">
    <location>
        <begin position="270"/>
        <end position="315"/>
    </location>
</feature>
<feature type="compositionally biased region" description="Polar residues" evidence="2">
    <location>
        <begin position="273"/>
        <end position="286"/>
    </location>
</feature>
<dbReference type="SMART" id="SM00343">
    <property type="entry name" value="ZnF_C2HC"/>
    <property type="match status" value="1"/>
</dbReference>
<dbReference type="PROSITE" id="PS50158">
    <property type="entry name" value="ZF_CCHC"/>
    <property type="match status" value="1"/>
</dbReference>
<dbReference type="RefSeq" id="XP_062707762.1">
    <property type="nucleotide sequence ID" value="XM_062851778.1"/>
</dbReference>
<dbReference type="EnsemblMetazoa" id="AALFPA23_007911.R10616">
    <property type="protein sequence ID" value="AALFPA23_007911.P10616"/>
    <property type="gene ID" value="AALFPA23_007911"/>
</dbReference>
<evidence type="ECO:0000313" key="5">
    <source>
        <dbReference type="Proteomes" id="UP000069940"/>
    </source>
</evidence>
<dbReference type="SUPFAM" id="SSF57756">
    <property type="entry name" value="Retrovirus zinc finger-like domains"/>
    <property type="match status" value="1"/>
</dbReference>
<keyword evidence="1" id="KW-0479">Metal-binding</keyword>
<protein>
    <recommendedName>
        <fullName evidence="3">CCHC-type domain-containing protein</fullName>
    </recommendedName>
</protein>
<dbReference type="EnsemblMetazoa" id="AALFPA23_007911.R10615">
    <property type="protein sequence ID" value="AALFPA23_007911.P10615"/>
    <property type="gene ID" value="AALFPA23_007911"/>
</dbReference>
<feature type="compositionally biased region" description="Basic and acidic residues" evidence="2">
    <location>
        <begin position="287"/>
        <end position="297"/>
    </location>
</feature>
<feature type="region of interest" description="Disordered" evidence="2">
    <location>
        <begin position="371"/>
        <end position="404"/>
    </location>
</feature>
<dbReference type="InterPro" id="IPR001878">
    <property type="entry name" value="Znf_CCHC"/>
</dbReference>
<evidence type="ECO:0000259" key="3">
    <source>
        <dbReference type="PROSITE" id="PS50158"/>
    </source>
</evidence>
<keyword evidence="1" id="KW-0862">Zinc</keyword>
<sequence length="775" mass="88069">MNYYLINEQCLEEDEVNYELRIRDYPIDGSLETRRRALRRLLRESESVEVKQTWYSIEDEYVGIPIKLQQIELAIRNRVGAGCLSRLVHLHKRVRRYHVISYDEREKQKMLLNAVSQMALTYFGVNLDVLGQAVPVMTLVTGPQETNGGPSVPDGHVSGWNRQGEPLKQQSMQEDLILFSPMPVDGSNVDFRRHTFPVTGTQNPRSDPLPPILIPQSHQSNTPKIGEANVNPDTPQFKSSIQVQLSRRPSVPVSAPMPMNAFDVNPFAHGSNIGVNPTQASNQPSNRIEHSSPELRDGSSVCGSRDSPALQRQDQTGKKITLNEFVHVSEIETYIKSCISQILTRDVVDNLADRFNTIGFKEPEVSEIPRVWSGEPNERGGTAKLPFVRPAPPDSTRMPPGGSQYVSQKCGITPTGWLPQFQNVSSSSMVPPVQPIMTPEPFPNPYRKQDISLNQSIPQPTNHSTFMGQPLGAGNPLSNNFNQTQFLRQRLPHQTCNIIEKWPKFSGDGNAVPVVDFLRQIEILSRSYQVSPDELRMHAHMLFKGDAYVWFTAYDDKLDSWATLTTMLKMRYDNPNRDRAIRDDMRNRKQKPNELFSAFLTDIEAMSQRLIRKMSAEEKFDLVVENMKMSYRRRLALQPIQSLDHLAQLCYQFDSLESNMFLTKPTAKPAGLNQILAEEELEEYEEVSEEEDTAVMAVRPKITRKIASKPVESKDNQGADQPLCWNCRSLGHMWRDCTQRKTLFCHICGHGNTTAYQCPQKHNLKPRESVDSKNE</sequence>
<keyword evidence="1" id="KW-0863">Zinc-finger</keyword>
<organism evidence="4 5">
    <name type="scientific">Aedes albopictus</name>
    <name type="common">Asian tiger mosquito</name>
    <name type="synonym">Stegomyia albopicta</name>
    <dbReference type="NCBI Taxonomy" id="7160"/>
    <lineage>
        <taxon>Eukaryota</taxon>
        <taxon>Metazoa</taxon>
        <taxon>Ecdysozoa</taxon>
        <taxon>Arthropoda</taxon>
        <taxon>Hexapoda</taxon>
        <taxon>Insecta</taxon>
        <taxon>Pterygota</taxon>
        <taxon>Neoptera</taxon>
        <taxon>Endopterygota</taxon>
        <taxon>Diptera</taxon>
        <taxon>Nematocera</taxon>
        <taxon>Culicoidea</taxon>
        <taxon>Culicidae</taxon>
        <taxon>Culicinae</taxon>
        <taxon>Aedini</taxon>
        <taxon>Aedes</taxon>
        <taxon>Stegomyia</taxon>
    </lineage>
</organism>
<evidence type="ECO:0000256" key="1">
    <source>
        <dbReference type="PROSITE-ProRule" id="PRU00047"/>
    </source>
</evidence>
<proteinExistence type="predicted"/>
<dbReference type="Proteomes" id="UP000069940">
    <property type="component" value="Unassembled WGS sequence"/>
</dbReference>
<dbReference type="RefSeq" id="XP_062707763.1">
    <property type="nucleotide sequence ID" value="XM_062851779.1"/>
</dbReference>
<keyword evidence="5" id="KW-1185">Reference proteome</keyword>
<evidence type="ECO:0000313" key="4">
    <source>
        <dbReference type="EnsemblMetazoa" id="AALFPA23_007911.P10616"/>
    </source>
</evidence>
<feature type="domain" description="CCHC-type" evidence="3">
    <location>
        <begin position="724"/>
        <end position="739"/>
    </location>
</feature>
<reference evidence="5" key="1">
    <citation type="journal article" date="2015" name="Proc. Natl. Acad. Sci. U.S.A.">
        <title>Genome sequence of the Asian Tiger mosquito, Aedes albopictus, reveals insights into its biology, genetics, and evolution.</title>
        <authorList>
            <person name="Chen X.G."/>
            <person name="Jiang X."/>
            <person name="Gu J."/>
            <person name="Xu M."/>
            <person name="Wu Y."/>
            <person name="Deng Y."/>
            <person name="Zhang C."/>
            <person name="Bonizzoni M."/>
            <person name="Dermauw W."/>
            <person name="Vontas J."/>
            <person name="Armbruster P."/>
            <person name="Huang X."/>
            <person name="Yang Y."/>
            <person name="Zhang H."/>
            <person name="He W."/>
            <person name="Peng H."/>
            <person name="Liu Y."/>
            <person name="Wu K."/>
            <person name="Chen J."/>
            <person name="Lirakis M."/>
            <person name="Topalis P."/>
            <person name="Van Leeuwen T."/>
            <person name="Hall A.B."/>
            <person name="Jiang X."/>
            <person name="Thorpe C."/>
            <person name="Mueller R.L."/>
            <person name="Sun C."/>
            <person name="Waterhouse R.M."/>
            <person name="Yan G."/>
            <person name="Tu Z.J."/>
            <person name="Fang X."/>
            <person name="James A.A."/>
        </authorList>
    </citation>
    <scope>NUCLEOTIDE SEQUENCE [LARGE SCALE GENOMIC DNA]</scope>
    <source>
        <strain evidence="5">Foshan</strain>
    </source>
</reference>
<accession>A0ABM1YCN7</accession>
<name>A0ABM1YCN7_AEDAL</name>
<dbReference type="InterPro" id="IPR036875">
    <property type="entry name" value="Znf_CCHC_sf"/>
</dbReference>
<dbReference type="GeneID" id="134288078"/>
<dbReference type="Gene3D" id="4.10.60.10">
    <property type="entry name" value="Zinc finger, CCHC-type"/>
    <property type="match status" value="1"/>
</dbReference>
<evidence type="ECO:0000256" key="2">
    <source>
        <dbReference type="SAM" id="MobiDB-lite"/>
    </source>
</evidence>
<reference evidence="4" key="2">
    <citation type="submission" date="2025-05" db="UniProtKB">
        <authorList>
            <consortium name="EnsemblMetazoa"/>
        </authorList>
    </citation>
    <scope>IDENTIFICATION</scope>
    <source>
        <strain evidence="4">Foshan</strain>
    </source>
</reference>